<name>A0A5R9FYW4_9BACL</name>
<dbReference type="Gene3D" id="3.20.20.150">
    <property type="entry name" value="Divalent-metal-dependent TIM barrel enzymes"/>
    <property type="match status" value="1"/>
</dbReference>
<comment type="caution">
    <text evidence="2">The sequence shown here is derived from an EMBL/GenBank/DDBJ whole genome shotgun (WGS) entry which is preliminary data.</text>
</comment>
<dbReference type="AlphaFoldDB" id="A0A5R9FYW4"/>
<dbReference type="EMBL" id="VCIW01000023">
    <property type="protein sequence ID" value="TLS49242.1"/>
    <property type="molecule type" value="Genomic_DNA"/>
</dbReference>
<proteinExistence type="predicted"/>
<gene>
    <name evidence="2" type="ORF">FE782_26815</name>
</gene>
<evidence type="ECO:0000313" key="3">
    <source>
        <dbReference type="Proteomes" id="UP000309676"/>
    </source>
</evidence>
<reference evidence="2 3" key="1">
    <citation type="submission" date="2019-05" db="EMBL/GenBank/DDBJ databases">
        <authorList>
            <person name="Narsing Rao M.P."/>
            <person name="Li W.J."/>
        </authorList>
    </citation>
    <scope>NUCLEOTIDE SEQUENCE [LARGE SCALE GENOMIC DNA]</scope>
    <source>
        <strain evidence="2 3">SYSU_K30003</strain>
    </source>
</reference>
<dbReference type="SUPFAM" id="SSF51658">
    <property type="entry name" value="Xylose isomerase-like"/>
    <property type="match status" value="1"/>
</dbReference>
<feature type="domain" description="Xylose isomerase-like TIM barrel" evidence="1">
    <location>
        <begin position="21"/>
        <end position="247"/>
    </location>
</feature>
<dbReference type="InterPro" id="IPR036237">
    <property type="entry name" value="Xyl_isomerase-like_sf"/>
</dbReference>
<dbReference type="OrthoDB" id="9815124at2"/>
<dbReference type="PANTHER" id="PTHR12110:SF41">
    <property type="entry name" value="INOSOSE DEHYDRATASE"/>
    <property type="match status" value="1"/>
</dbReference>
<organism evidence="2 3">
    <name type="scientific">Paenibacillus antri</name>
    <dbReference type="NCBI Taxonomy" id="2582848"/>
    <lineage>
        <taxon>Bacteria</taxon>
        <taxon>Bacillati</taxon>
        <taxon>Bacillota</taxon>
        <taxon>Bacilli</taxon>
        <taxon>Bacillales</taxon>
        <taxon>Paenibacillaceae</taxon>
        <taxon>Paenibacillus</taxon>
    </lineage>
</organism>
<dbReference type="PANTHER" id="PTHR12110">
    <property type="entry name" value="HYDROXYPYRUVATE ISOMERASE"/>
    <property type="match status" value="1"/>
</dbReference>
<dbReference type="InterPro" id="IPR050312">
    <property type="entry name" value="IolE/XylAMocC-like"/>
</dbReference>
<evidence type="ECO:0000313" key="2">
    <source>
        <dbReference type="EMBL" id="TLS49242.1"/>
    </source>
</evidence>
<evidence type="ECO:0000259" key="1">
    <source>
        <dbReference type="Pfam" id="PF01261"/>
    </source>
</evidence>
<dbReference type="InterPro" id="IPR013022">
    <property type="entry name" value="Xyl_isomerase-like_TIM-brl"/>
</dbReference>
<accession>A0A5R9FYW4</accession>
<keyword evidence="3" id="KW-1185">Reference proteome</keyword>
<sequence length="265" mass="28865">MIRTGLVSITFRSLTPARVAALAAEAGLEAIEWGGDIHVPHGDVAAAREVARLTREAGLAVAAYGSYYRLAAGAEQAFDFDDVLSTALALGAPSIRVWAGDRGSDGADEAWRARATADARRIAEAAAREGVLVCLEYHARTLTDTCDSAIRLLREADHPNLRTLWQPEVGGSPERLLEELRRLAPWLEYVHAYHWEGRERHPFAEGEDVWRRYLNELSALPGDRFALLEFVAEDDPARLAEDAAALKRFASGAAGGHEANDSALQ</sequence>
<dbReference type="Proteomes" id="UP000309676">
    <property type="component" value="Unassembled WGS sequence"/>
</dbReference>
<protein>
    <submittedName>
        <fullName evidence="2">TIM barrel protein</fullName>
    </submittedName>
</protein>
<dbReference type="RefSeq" id="WP_138197440.1">
    <property type="nucleotide sequence ID" value="NZ_VCIW01000023.1"/>
</dbReference>
<dbReference type="Pfam" id="PF01261">
    <property type="entry name" value="AP_endonuc_2"/>
    <property type="match status" value="1"/>
</dbReference>